<evidence type="ECO:0000313" key="1">
    <source>
        <dbReference type="EMBL" id="EEB34298.1"/>
    </source>
</evidence>
<comment type="caution">
    <text evidence="1">The sequence shown here is derived from an EMBL/GenBank/DDBJ whole genome shotgun (WGS) entry which is preliminary data.</text>
</comment>
<dbReference type="OrthoDB" id="5472318at2"/>
<dbReference type="Proteomes" id="UP000003676">
    <property type="component" value="Unassembled WGS sequence"/>
</dbReference>
<organism evidence="1 2">
    <name type="scientific">Desulfovibrio piger ATCC 29098</name>
    <dbReference type="NCBI Taxonomy" id="411464"/>
    <lineage>
        <taxon>Bacteria</taxon>
        <taxon>Pseudomonadati</taxon>
        <taxon>Thermodesulfobacteriota</taxon>
        <taxon>Desulfovibrionia</taxon>
        <taxon>Desulfovibrionales</taxon>
        <taxon>Desulfovibrionaceae</taxon>
        <taxon>Desulfovibrio</taxon>
    </lineage>
</organism>
<dbReference type="HOGENOM" id="CLU_2166909_0_0_7"/>
<dbReference type="AlphaFoldDB" id="B6WRU5"/>
<reference evidence="1 2" key="2">
    <citation type="submission" date="2008-10" db="EMBL/GenBank/DDBJ databases">
        <authorList>
            <person name="Fulton L."/>
            <person name="Clifton S."/>
            <person name="Fulton B."/>
            <person name="Xu J."/>
            <person name="Minx P."/>
            <person name="Pepin K.H."/>
            <person name="Johnson M."/>
            <person name="Bhonagiri V."/>
            <person name="Nash W.E."/>
            <person name="Mardis E.R."/>
            <person name="Wilson R.K."/>
        </authorList>
    </citation>
    <scope>NUCLEOTIDE SEQUENCE [LARGE SCALE GENOMIC DNA]</scope>
    <source>
        <strain evidence="1 2">ATCC 29098</strain>
    </source>
</reference>
<evidence type="ECO:0000313" key="2">
    <source>
        <dbReference type="Proteomes" id="UP000003676"/>
    </source>
</evidence>
<dbReference type="RefSeq" id="WP_006004940.1">
    <property type="nucleotide sequence ID" value="NZ_DS996354.1"/>
</dbReference>
<protein>
    <submittedName>
        <fullName evidence="1">Uncharacterized protein</fullName>
    </submittedName>
</protein>
<name>B6WRU5_9BACT</name>
<dbReference type="EMBL" id="ABXU01000025">
    <property type="protein sequence ID" value="EEB34298.1"/>
    <property type="molecule type" value="Genomic_DNA"/>
</dbReference>
<accession>B6WRU5</accession>
<gene>
    <name evidence="1" type="ORF">DESPIG_00786</name>
</gene>
<sequence length="110" mass="12665">MSAQLMQKIAPGWRRVATPRYKKDYKGKYVTAEDFSDVRPEFVKVPPDGAVCLVERRASEGAGHEFLLYLEWRCPNCGLATHLWVPESWITDGRLVFVEPEEEKSHDDRA</sequence>
<proteinExistence type="predicted"/>
<reference evidence="1 2" key="1">
    <citation type="submission" date="2008-10" db="EMBL/GenBank/DDBJ databases">
        <title>Draft genome sequence of Desulvovibrio piger (ATCC 29098).</title>
        <authorList>
            <person name="Sudarsanam P."/>
            <person name="Ley R."/>
            <person name="Guruge J."/>
            <person name="Turnbaugh P.J."/>
            <person name="Mahowald M."/>
            <person name="Liep D."/>
            <person name="Gordon J."/>
        </authorList>
    </citation>
    <scope>NUCLEOTIDE SEQUENCE [LARGE SCALE GENOMIC DNA]</scope>
    <source>
        <strain evidence="1 2">ATCC 29098</strain>
    </source>
</reference>